<dbReference type="InParanoid" id="A0A0L0HDE7"/>
<feature type="compositionally biased region" description="Basic residues" evidence="2">
    <location>
        <begin position="214"/>
        <end position="228"/>
    </location>
</feature>
<evidence type="ECO:0000256" key="2">
    <source>
        <dbReference type="SAM" id="MobiDB-lite"/>
    </source>
</evidence>
<feature type="compositionally biased region" description="Low complexity" evidence="2">
    <location>
        <begin position="30"/>
        <end position="46"/>
    </location>
</feature>
<feature type="region of interest" description="Disordered" evidence="2">
    <location>
        <begin position="133"/>
        <end position="189"/>
    </location>
</feature>
<evidence type="ECO:0000313" key="3">
    <source>
        <dbReference type="EMBL" id="KNC99505.1"/>
    </source>
</evidence>
<dbReference type="Proteomes" id="UP000053201">
    <property type="component" value="Unassembled WGS sequence"/>
</dbReference>
<feature type="compositionally biased region" description="Basic and acidic residues" evidence="2">
    <location>
        <begin position="401"/>
        <end position="417"/>
    </location>
</feature>
<feature type="region of interest" description="Disordered" evidence="2">
    <location>
        <begin position="1"/>
        <end position="107"/>
    </location>
</feature>
<keyword evidence="1" id="KW-0175">Coiled coil</keyword>
<dbReference type="OMA" id="EAMGWKR"/>
<gene>
    <name evidence="3" type="ORF">SPPG_04898</name>
</gene>
<evidence type="ECO:0000313" key="4">
    <source>
        <dbReference type="Proteomes" id="UP000053201"/>
    </source>
</evidence>
<organism evidence="3 4">
    <name type="scientific">Spizellomyces punctatus (strain DAOM BR117)</name>
    <dbReference type="NCBI Taxonomy" id="645134"/>
    <lineage>
        <taxon>Eukaryota</taxon>
        <taxon>Fungi</taxon>
        <taxon>Fungi incertae sedis</taxon>
        <taxon>Chytridiomycota</taxon>
        <taxon>Chytridiomycota incertae sedis</taxon>
        <taxon>Chytridiomycetes</taxon>
        <taxon>Spizellomycetales</taxon>
        <taxon>Spizellomycetaceae</taxon>
        <taxon>Spizellomyces</taxon>
    </lineage>
</organism>
<name>A0A0L0HDE7_SPIPD</name>
<feature type="compositionally biased region" description="Basic and acidic residues" evidence="2">
    <location>
        <begin position="789"/>
        <end position="799"/>
    </location>
</feature>
<feature type="compositionally biased region" description="Polar residues" evidence="2">
    <location>
        <begin position="71"/>
        <end position="87"/>
    </location>
</feature>
<dbReference type="GeneID" id="27688324"/>
<protein>
    <submittedName>
        <fullName evidence="3">Uncharacterized protein</fullName>
    </submittedName>
</protein>
<feature type="compositionally biased region" description="Polar residues" evidence="2">
    <location>
        <begin position="133"/>
        <end position="152"/>
    </location>
</feature>
<proteinExistence type="predicted"/>
<dbReference type="OrthoDB" id="10422304at2759"/>
<keyword evidence="4" id="KW-1185">Reference proteome</keyword>
<dbReference type="RefSeq" id="XP_016607545.1">
    <property type="nucleotide sequence ID" value="XM_016753137.1"/>
</dbReference>
<feature type="compositionally biased region" description="Basic and acidic residues" evidence="2">
    <location>
        <begin position="733"/>
        <end position="743"/>
    </location>
</feature>
<dbReference type="VEuPathDB" id="FungiDB:SPPG_04898"/>
<feature type="region of interest" description="Disordered" evidence="2">
    <location>
        <begin position="207"/>
        <end position="245"/>
    </location>
</feature>
<sequence>MDSDQEDSDFPEADVALERVFSQRTLGRLSQAPASQPISSPSNSQPLTQKSSQSTISPNKAARSPDPHTSGDLNWQFTSSASPTAASGRTRVARTPSTSPEPQIPIFKVPFLPGTVAEVEQVYSQLTMTPNISLSPSHSVPATVTHSASNSVSERDQHAPPSIPASSSVDNETAAPPQKAKPRQRRKTVETLAVDLAGDIEMVPIGEDDEDWRPKKKASSSKRRRIPTRRNTTGRNRADARSGDTMSIKRETHCEQFETLVREAERDHVSGDLVLGGRLGGSGLGGLEGLRKRKNQKLSLEAEDELDERREGTESPPVRVYTEEQHEGRMGPQRQRRRAQKQAALEAEAELEEEREQLGHVQEDLDEQVTAGESIPMAVRKGTAQRPSSQSSLRKTPVLDVKGKGPAERAPAKDVHGINRAQSRGGASKNHQEESIDDRMTEMDPHRLDKGQVENSPTTESQKVRQGNTSTAKPVTTIRAGSSVPGSEVQSPASPSLSNNGQTSSYAPNSQQNLVQATNSSITQSTESMSSLESASNTILPTASVLYQNIQVLQLQLATQAQQLGNLQAQYNALQTQFNAMQNQYFNDKTHVHKQLDGTVDRIENLEQFADNQYKDNDSIKEDLNQMKEWGLHQINERAEKIEEQVEHLGWRIDSIEWEEDGEDPPNGQNRDDDWRTLGPDDANPSSSSVADIEEEGEEAAEQVQASNSQHKSPKARSHLDPTVPAIQIGPNREFERNIKDSSELPMTSPPSSPPRTPVPHSPPSAQSPRKRKPSFMSPTIPQESNDPELEKQEHEGRPAKRQRLPTSTRLWTAGLISLGIWAGQEWLWGGGAGF</sequence>
<feature type="region of interest" description="Disordered" evidence="2">
    <location>
        <begin position="323"/>
        <end position="363"/>
    </location>
</feature>
<feature type="compositionally biased region" description="Polar residues" evidence="2">
    <location>
        <begin position="47"/>
        <end position="58"/>
    </location>
</feature>
<evidence type="ECO:0000256" key="1">
    <source>
        <dbReference type="SAM" id="Coils"/>
    </source>
</evidence>
<feature type="region of interest" description="Disordered" evidence="2">
    <location>
        <begin position="657"/>
        <end position="807"/>
    </location>
</feature>
<feature type="compositionally biased region" description="Acidic residues" evidence="2">
    <location>
        <begin position="692"/>
        <end position="701"/>
    </location>
</feature>
<feature type="compositionally biased region" description="Polar residues" evidence="2">
    <location>
        <begin position="453"/>
        <end position="474"/>
    </location>
</feature>
<feature type="compositionally biased region" description="Basic and acidic residues" evidence="2">
    <location>
        <begin position="236"/>
        <end position="245"/>
    </location>
</feature>
<feature type="compositionally biased region" description="Polar residues" evidence="2">
    <location>
        <begin position="385"/>
        <end position="394"/>
    </location>
</feature>
<feature type="compositionally biased region" description="Basic and acidic residues" evidence="2">
    <location>
        <begin position="430"/>
        <end position="452"/>
    </location>
</feature>
<accession>A0A0L0HDE7</accession>
<dbReference type="EMBL" id="KQ257457">
    <property type="protein sequence ID" value="KNC99505.1"/>
    <property type="molecule type" value="Genomic_DNA"/>
</dbReference>
<reference evidence="3 4" key="1">
    <citation type="submission" date="2009-08" db="EMBL/GenBank/DDBJ databases">
        <title>The Genome Sequence of Spizellomyces punctatus strain DAOM BR117.</title>
        <authorList>
            <consortium name="The Broad Institute Genome Sequencing Platform"/>
            <person name="Russ C."/>
            <person name="Cuomo C."/>
            <person name="Shea T."/>
            <person name="Young S.K."/>
            <person name="Zeng Q."/>
            <person name="Koehrsen M."/>
            <person name="Haas B."/>
            <person name="Borodovsky M."/>
            <person name="Guigo R."/>
            <person name="Alvarado L."/>
            <person name="Berlin A."/>
            <person name="Bochicchio J."/>
            <person name="Borenstein D."/>
            <person name="Chapman S."/>
            <person name="Chen Z."/>
            <person name="Engels R."/>
            <person name="Freedman E."/>
            <person name="Gellesch M."/>
            <person name="Goldberg J."/>
            <person name="Griggs A."/>
            <person name="Gujja S."/>
            <person name="Heiman D."/>
            <person name="Hepburn T."/>
            <person name="Howarth C."/>
            <person name="Jen D."/>
            <person name="Larson L."/>
            <person name="Lewis B."/>
            <person name="Mehta T."/>
            <person name="Park D."/>
            <person name="Pearson M."/>
            <person name="Roberts A."/>
            <person name="Saif S."/>
            <person name="Shenoy N."/>
            <person name="Sisk P."/>
            <person name="Stolte C."/>
            <person name="Sykes S."/>
            <person name="Thomson T."/>
            <person name="Walk T."/>
            <person name="White J."/>
            <person name="Yandava C."/>
            <person name="Burger G."/>
            <person name="Gray M.W."/>
            <person name="Holland P.W.H."/>
            <person name="King N."/>
            <person name="Lang F.B.F."/>
            <person name="Roger A.J."/>
            <person name="Ruiz-Trillo I."/>
            <person name="Lander E."/>
            <person name="Nusbaum C."/>
        </authorList>
    </citation>
    <scope>NUCLEOTIDE SEQUENCE [LARGE SCALE GENOMIC DNA]</scope>
    <source>
        <strain evidence="3 4">DAOM BR117</strain>
    </source>
</reference>
<feature type="coiled-coil region" evidence="1">
    <location>
        <begin position="550"/>
        <end position="584"/>
    </location>
</feature>
<feature type="compositionally biased region" description="Pro residues" evidence="2">
    <location>
        <begin position="748"/>
        <end position="763"/>
    </location>
</feature>
<feature type="compositionally biased region" description="Polar residues" evidence="2">
    <location>
        <begin position="484"/>
        <end position="511"/>
    </location>
</feature>
<dbReference type="AlphaFoldDB" id="A0A0L0HDE7"/>
<feature type="region of interest" description="Disordered" evidence="2">
    <location>
        <begin position="379"/>
        <end position="511"/>
    </location>
</feature>
<feature type="compositionally biased region" description="Acidic residues" evidence="2">
    <location>
        <begin position="1"/>
        <end position="12"/>
    </location>
</feature>